<dbReference type="GO" id="GO:0005576">
    <property type="term" value="C:extracellular region"/>
    <property type="evidence" value="ECO:0007669"/>
    <property type="project" value="UniProtKB-SubCell"/>
</dbReference>
<feature type="chain" id="PRO_5044566447" evidence="6">
    <location>
        <begin position="20"/>
        <end position="130"/>
    </location>
</feature>
<accession>A0A1U7SCX1</accession>
<evidence type="ECO:0000256" key="6">
    <source>
        <dbReference type="SAM" id="SignalP"/>
    </source>
</evidence>
<dbReference type="SUPFAM" id="SSF57302">
    <property type="entry name" value="Snake toxin-like"/>
    <property type="match status" value="1"/>
</dbReference>
<dbReference type="Pfam" id="PF02988">
    <property type="entry name" value="PLA2_inh"/>
    <property type="match status" value="1"/>
</dbReference>
<evidence type="ECO:0000313" key="9">
    <source>
        <dbReference type="RefSeq" id="XP_006039108.2"/>
    </source>
</evidence>
<evidence type="ECO:0000256" key="1">
    <source>
        <dbReference type="ARBA" id="ARBA00004613"/>
    </source>
</evidence>
<comment type="similarity">
    <text evidence="2">Belongs to the CNF-like-inhibitor family.</text>
</comment>
<feature type="domain" description="Phospholipase A2 inhibitor N-terminal" evidence="7">
    <location>
        <begin position="21"/>
        <end position="102"/>
    </location>
</feature>
<dbReference type="PANTHER" id="PTHR20914:SF30">
    <property type="entry name" value="LY6_PLAUR DOMAIN CONTAINING 9"/>
    <property type="match status" value="1"/>
</dbReference>
<evidence type="ECO:0000313" key="8">
    <source>
        <dbReference type="Proteomes" id="UP000189705"/>
    </source>
</evidence>
<dbReference type="InterPro" id="IPR004126">
    <property type="entry name" value="PLipase_A2_inh_N"/>
</dbReference>
<keyword evidence="6" id="KW-0732">Signal</keyword>
<dbReference type="AlphaFoldDB" id="A0A1U7SCX1"/>
<gene>
    <name evidence="9 10" type="primary">LOC102378761</name>
</gene>
<dbReference type="PANTHER" id="PTHR20914">
    <property type="entry name" value="LY6/PLAUR DOMAIN-CONTAINING PROTEIN 8"/>
    <property type="match status" value="1"/>
</dbReference>
<dbReference type="KEGG" id="asn:102378761"/>
<dbReference type="InterPro" id="IPR045860">
    <property type="entry name" value="Snake_toxin-like_sf"/>
</dbReference>
<dbReference type="InterPro" id="IPR050918">
    <property type="entry name" value="CNF-like_PLA2_Inhibitor"/>
</dbReference>
<evidence type="ECO:0000256" key="4">
    <source>
        <dbReference type="ARBA" id="ARBA00023157"/>
    </source>
</evidence>
<dbReference type="GO" id="GO:0019834">
    <property type="term" value="F:phospholipase A2 inhibitor activity"/>
    <property type="evidence" value="ECO:0007669"/>
    <property type="project" value="UniProtKB-KW"/>
</dbReference>
<dbReference type="Gene3D" id="2.10.60.10">
    <property type="entry name" value="CD59"/>
    <property type="match status" value="1"/>
</dbReference>
<dbReference type="Proteomes" id="UP000189705">
    <property type="component" value="Unplaced"/>
</dbReference>
<keyword evidence="9 10" id="KW-0593">Phospholipase A2 inhibitor</keyword>
<organism evidence="8 9">
    <name type="scientific">Alligator sinensis</name>
    <name type="common">Chinese alligator</name>
    <dbReference type="NCBI Taxonomy" id="38654"/>
    <lineage>
        <taxon>Eukaryota</taxon>
        <taxon>Metazoa</taxon>
        <taxon>Chordata</taxon>
        <taxon>Craniata</taxon>
        <taxon>Vertebrata</taxon>
        <taxon>Euteleostomi</taxon>
        <taxon>Archelosauria</taxon>
        <taxon>Archosauria</taxon>
        <taxon>Crocodylia</taxon>
        <taxon>Alligatoridae</taxon>
        <taxon>Alligatorinae</taxon>
        <taxon>Alligator</taxon>
    </lineage>
</organism>
<evidence type="ECO:0000313" key="10">
    <source>
        <dbReference type="RefSeq" id="XP_025051408.1"/>
    </source>
</evidence>
<dbReference type="RefSeq" id="XP_006039108.2">
    <property type="nucleotide sequence ID" value="XM_006039046.3"/>
</dbReference>
<comment type="subcellular location">
    <subcellularLocation>
        <location evidence="1">Secreted</location>
    </subcellularLocation>
</comment>
<dbReference type="GO" id="GO:0030154">
    <property type="term" value="P:cell differentiation"/>
    <property type="evidence" value="ECO:0007669"/>
    <property type="project" value="UniProtKB-ARBA"/>
</dbReference>
<evidence type="ECO:0000256" key="3">
    <source>
        <dbReference type="ARBA" id="ARBA00022525"/>
    </source>
</evidence>
<protein>
    <submittedName>
        <fullName evidence="9 10">Phospholipase A2 inhibitor subunit gamma B-like isoform X1</fullName>
    </submittedName>
</protein>
<dbReference type="CDD" id="cd23588">
    <property type="entry name" value="TFP_LU_ECD_PLIG"/>
    <property type="match status" value="1"/>
</dbReference>
<keyword evidence="4" id="KW-1015">Disulfide bond</keyword>
<keyword evidence="3" id="KW-0964">Secreted</keyword>
<sequence>MKAPVILFILLAFLDQGSSLQCEVCHALGDSCSGSMETCSPGQDTCGIMKSETIVGEVKTLTYTKSCLTSDVCRNPFLSMDFGKGIRQRTSIACCTGEACRTTSVQRMSPLSFSPPHPPITGRLMPGSQL</sequence>
<proteinExistence type="inferred from homology"/>
<dbReference type="STRING" id="38654.A0A1U7SCX1"/>
<dbReference type="GeneID" id="102378761"/>
<name>A0A1U7SCX1_ALLSI</name>
<dbReference type="RefSeq" id="XP_025051408.1">
    <property type="nucleotide sequence ID" value="XM_025195623.1"/>
</dbReference>
<evidence type="ECO:0000256" key="5">
    <source>
        <dbReference type="SAM" id="MobiDB-lite"/>
    </source>
</evidence>
<feature type="region of interest" description="Disordered" evidence="5">
    <location>
        <begin position="108"/>
        <end position="130"/>
    </location>
</feature>
<feature type="signal peptide" evidence="6">
    <location>
        <begin position="1"/>
        <end position="19"/>
    </location>
</feature>
<evidence type="ECO:0000259" key="7">
    <source>
        <dbReference type="Pfam" id="PF02988"/>
    </source>
</evidence>
<reference evidence="9 10" key="1">
    <citation type="submission" date="2025-04" db="UniProtKB">
        <authorList>
            <consortium name="RefSeq"/>
        </authorList>
    </citation>
    <scope>IDENTIFICATION</scope>
</reference>
<keyword evidence="8" id="KW-1185">Reference proteome</keyword>
<evidence type="ECO:0000256" key="2">
    <source>
        <dbReference type="ARBA" id="ARBA00006570"/>
    </source>
</evidence>